<dbReference type="AlphaFoldDB" id="A0AAJ2UIZ7"/>
<comment type="caution">
    <text evidence="1">The sequence shown here is derived from an EMBL/GenBank/DDBJ whole genome shotgun (WGS) entry which is preliminary data.</text>
</comment>
<proteinExistence type="predicted"/>
<accession>A0AAJ2UIZ7</accession>
<reference evidence="1" key="1">
    <citation type="journal article" date="2023" name="Microb. Genom.">
        <title>Mesoterricola silvestris gen. nov., sp. nov., Mesoterricola sediminis sp. nov., Geothrix oryzae sp. nov., Geothrix edaphica sp. nov., Geothrix rubra sp. nov., and Geothrix limicola sp. nov., six novel members of Acidobacteriota isolated from soils.</title>
        <authorList>
            <person name="Weisberg A.J."/>
            <person name="Pearce E."/>
            <person name="Kramer C.G."/>
            <person name="Chang J.H."/>
            <person name="Clarke C.R."/>
        </authorList>
    </citation>
    <scope>NUCLEOTIDE SEQUENCE</scope>
    <source>
        <strain evidence="1">ND06-05F</strain>
    </source>
</reference>
<evidence type="ECO:0000313" key="1">
    <source>
        <dbReference type="EMBL" id="MDX3128938.1"/>
    </source>
</evidence>
<protein>
    <submittedName>
        <fullName evidence="1">Uncharacterized protein</fullName>
    </submittedName>
</protein>
<evidence type="ECO:0000313" key="2">
    <source>
        <dbReference type="Proteomes" id="UP001273589"/>
    </source>
</evidence>
<sequence length="144" mass="14761">MVGEDRHAKVNQLRPAIGRSPFEAVELGHRGVKADLKSFDLAKPAVGAGLADALAEVLDDLQEAGPLVGIHLEDGASDAGVLVLAGCPVGSPAGAQRHLAELEVLLEVVPLLLGGLAVLVLRSVSPAPVEEAAVGPHQVVLEDR</sequence>
<gene>
    <name evidence="1" type="ORF">PV367_03805</name>
</gene>
<dbReference type="Proteomes" id="UP001273589">
    <property type="component" value="Unassembled WGS sequence"/>
</dbReference>
<name>A0AAJ2UIZ7_9ACTN</name>
<dbReference type="RefSeq" id="WP_319689332.1">
    <property type="nucleotide sequence ID" value="NZ_JARAWN010000012.1"/>
</dbReference>
<dbReference type="EMBL" id="JARAWN010000012">
    <property type="protein sequence ID" value="MDX3128938.1"/>
    <property type="molecule type" value="Genomic_DNA"/>
</dbReference>
<organism evidence="1 2">
    <name type="scientific">Streptomyces europaeiscabiei</name>
    <dbReference type="NCBI Taxonomy" id="146819"/>
    <lineage>
        <taxon>Bacteria</taxon>
        <taxon>Bacillati</taxon>
        <taxon>Actinomycetota</taxon>
        <taxon>Actinomycetes</taxon>
        <taxon>Kitasatosporales</taxon>
        <taxon>Streptomycetaceae</taxon>
        <taxon>Streptomyces</taxon>
    </lineage>
</organism>